<accession>A0AAW2BLL4</accession>
<evidence type="ECO:0000313" key="1">
    <source>
        <dbReference type="EMBL" id="KAK9984945.1"/>
    </source>
</evidence>
<proteinExistence type="predicted"/>
<comment type="caution">
    <text evidence="1">The sequence shown here is derived from an EMBL/GenBank/DDBJ whole genome shotgun (WGS) entry which is preliminary data.</text>
</comment>
<dbReference type="EMBL" id="JAZDWU010000012">
    <property type="protein sequence ID" value="KAK9984945.1"/>
    <property type="molecule type" value="Genomic_DNA"/>
</dbReference>
<name>A0AAW2BLL4_9ROSI</name>
<evidence type="ECO:0000313" key="2">
    <source>
        <dbReference type="Proteomes" id="UP001459277"/>
    </source>
</evidence>
<gene>
    <name evidence="1" type="ORF">SO802_034470</name>
</gene>
<organism evidence="1 2">
    <name type="scientific">Lithocarpus litseifolius</name>
    <dbReference type="NCBI Taxonomy" id="425828"/>
    <lineage>
        <taxon>Eukaryota</taxon>
        <taxon>Viridiplantae</taxon>
        <taxon>Streptophyta</taxon>
        <taxon>Embryophyta</taxon>
        <taxon>Tracheophyta</taxon>
        <taxon>Spermatophyta</taxon>
        <taxon>Magnoliopsida</taxon>
        <taxon>eudicotyledons</taxon>
        <taxon>Gunneridae</taxon>
        <taxon>Pentapetalae</taxon>
        <taxon>rosids</taxon>
        <taxon>fabids</taxon>
        <taxon>Fagales</taxon>
        <taxon>Fagaceae</taxon>
        <taxon>Lithocarpus</taxon>
    </lineage>
</organism>
<protein>
    <submittedName>
        <fullName evidence="1">Uncharacterized protein</fullName>
    </submittedName>
</protein>
<reference evidence="1 2" key="1">
    <citation type="submission" date="2024-01" db="EMBL/GenBank/DDBJ databases">
        <title>A telomere-to-telomere, gap-free genome of sweet tea (Lithocarpus litseifolius).</title>
        <authorList>
            <person name="Zhou J."/>
        </authorList>
    </citation>
    <scope>NUCLEOTIDE SEQUENCE [LARGE SCALE GENOMIC DNA]</scope>
    <source>
        <strain evidence="1">Zhou-2022a</strain>
        <tissue evidence="1">Leaf</tissue>
    </source>
</reference>
<keyword evidence="2" id="KW-1185">Reference proteome</keyword>
<dbReference type="AlphaFoldDB" id="A0AAW2BLL4"/>
<sequence>MQEGMRLQGEPGSGVLWSKDDGYAQVFGPERPGHVRGVGFGITSSRRSAINASQFTSTPSLPSKTTQRISELENNSSRLRWQRLMGTLHGNETVNLLVIGCTMMLAGKWLMKYHVLADKFL</sequence>
<dbReference type="Proteomes" id="UP001459277">
    <property type="component" value="Unassembled WGS sequence"/>
</dbReference>